<accession>A0ABW8T3E0</accession>
<name>A0ABW8T3E0_9CLOT</name>
<evidence type="ECO:0000313" key="7">
    <source>
        <dbReference type="EMBL" id="MFL0246910.1"/>
    </source>
</evidence>
<feature type="transmembrane region" description="Helical" evidence="6">
    <location>
        <begin position="46"/>
        <end position="65"/>
    </location>
</feature>
<feature type="transmembrane region" description="Helical" evidence="6">
    <location>
        <begin position="380"/>
        <end position="401"/>
    </location>
</feature>
<comment type="subcellular location">
    <subcellularLocation>
        <location evidence="1">Cell membrane</location>
        <topology evidence="1">Multi-pass membrane protein</topology>
    </subcellularLocation>
</comment>
<evidence type="ECO:0000313" key="8">
    <source>
        <dbReference type="Proteomes" id="UP001623591"/>
    </source>
</evidence>
<keyword evidence="3 6" id="KW-0812">Transmembrane</keyword>
<dbReference type="Pfam" id="PF01943">
    <property type="entry name" value="Polysacc_synt"/>
    <property type="match status" value="1"/>
</dbReference>
<keyword evidence="5 6" id="KW-0472">Membrane</keyword>
<dbReference type="InterPro" id="IPR050833">
    <property type="entry name" value="Poly_Biosynth_Transport"/>
</dbReference>
<gene>
    <name evidence="7" type="ORF">ACJDUG_07995</name>
</gene>
<feature type="transmembrane region" description="Helical" evidence="6">
    <location>
        <begin position="77"/>
        <end position="102"/>
    </location>
</feature>
<feature type="transmembrane region" description="Helical" evidence="6">
    <location>
        <begin position="354"/>
        <end position="374"/>
    </location>
</feature>
<proteinExistence type="predicted"/>
<reference evidence="7 8" key="1">
    <citation type="submission" date="2024-11" db="EMBL/GenBank/DDBJ databases">
        <authorList>
            <person name="Heng Y.C."/>
            <person name="Lim A.C.H."/>
            <person name="Lee J.K.Y."/>
            <person name="Kittelmann S."/>
        </authorList>
    </citation>
    <scope>NUCLEOTIDE SEQUENCE [LARGE SCALE GENOMIC DNA]</scope>
    <source>
        <strain evidence="7 8">WILCCON 0185</strain>
    </source>
</reference>
<dbReference type="PANTHER" id="PTHR30250">
    <property type="entry name" value="PST FAMILY PREDICTED COLANIC ACID TRANSPORTER"/>
    <property type="match status" value="1"/>
</dbReference>
<dbReference type="PANTHER" id="PTHR30250:SF11">
    <property type="entry name" value="O-ANTIGEN TRANSPORTER-RELATED"/>
    <property type="match status" value="1"/>
</dbReference>
<feature type="transmembrane region" description="Helical" evidence="6">
    <location>
        <begin position="7"/>
        <end position="26"/>
    </location>
</feature>
<dbReference type="EMBL" id="JBJHZZ010000003">
    <property type="protein sequence ID" value="MFL0246910.1"/>
    <property type="molecule type" value="Genomic_DNA"/>
</dbReference>
<feature type="transmembrane region" description="Helical" evidence="6">
    <location>
        <begin position="147"/>
        <end position="164"/>
    </location>
</feature>
<feature type="transmembrane region" description="Helical" evidence="6">
    <location>
        <begin position="318"/>
        <end position="342"/>
    </location>
</feature>
<evidence type="ECO:0000256" key="1">
    <source>
        <dbReference type="ARBA" id="ARBA00004651"/>
    </source>
</evidence>
<organism evidence="7 8">
    <name type="scientific">Candidatus Clostridium stratigraminis</name>
    <dbReference type="NCBI Taxonomy" id="3381661"/>
    <lineage>
        <taxon>Bacteria</taxon>
        <taxon>Bacillati</taxon>
        <taxon>Bacillota</taxon>
        <taxon>Clostridia</taxon>
        <taxon>Eubacteriales</taxon>
        <taxon>Clostridiaceae</taxon>
        <taxon>Clostridium</taxon>
    </lineage>
</organism>
<evidence type="ECO:0000256" key="2">
    <source>
        <dbReference type="ARBA" id="ARBA00022475"/>
    </source>
</evidence>
<evidence type="ECO:0000256" key="5">
    <source>
        <dbReference type="ARBA" id="ARBA00023136"/>
    </source>
</evidence>
<keyword evidence="2" id="KW-1003">Cell membrane</keyword>
<dbReference type="Proteomes" id="UP001623591">
    <property type="component" value="Unassembled WGS sequence"/>
</dbReference>
<evidence type="ECO:0000256" key="6">
    <source>
        <dbReference type="SAM" id="Phobius"/>
    </source>
</evidence>
<protein>
    <submittedName>
        <fullName evidence="7">Flippase</fullName>
    </submittedName>
</protein>
<keyword evidence="4 6" id="KW-1133">Transmembrane helix</keyword>
<sequence>MKFLKSAIITFTSNIAILIISFAITIVTSRVLGTTGKGIVSVGNNINSFALIILGFGMTSSNIYFAGKDKKKINEILGSNIVVTIISVFILICLYILNHFYSLDFLFKGLDLKIIGVVLITIPITNLKSAFINLLLGLQKIETYNKLNIFDRFLTFILLLIFILPTKSSYWVLVSNLIASLILLVVLSIIIFIKYNNKVTFSLKLFSNMMKYGIKAQVGNAIQILNYRLDIFIIQYFLTLSDVGIYSNAVVLGETMWRVSSSIATVVLPITANSGNKLEMTGFINKVTRVTFTIILIGSIILGVISKPLMSILFNKEFASGAVALMLLVPGISIFSVCNILSNYMAGIGKIENNIIASSVGCVITVIFDIILIPKIGINGASIATSISYIVSTIITVYFYIRITGSKVRDLLVVNKKDIIEIKNKIMRIKLG</sequence>
<feature type="transmembrane region" description="Helical" evidence="6">
    <location>
        <begin position="287"/>
        <end position="306"/>
    </location>
</feature>
<dbReference type="InterPro" id="IPR002797">
    <property type="entry name" value="Polysacc_synth"/>
</dbReference>
<dbReference type="RefSeq" id="WP_406769374.1">
    <property type="nucleotide sequence ID" value="NZ_JBJHZZ010000003.1"/>
</dbReference>
<keyword evidence="8" id="KW-1185">Reference proteome</keyword>
<evidence type="ECO:0000256" key="4">
    <source>
        <dbReference type="ARBA" id="ARBA00022989"/>
    </source>
</evidence>
<comment type="caution">
    <text evidence="7">The sequence shown here is derived from an EMBL/GenBank/DDBJ whole genome shotgun (WGS) entry which is preliminary data.</text>
</comment>
<feature type="transmembrane region" description="Helical" evidence="6">
    <location>
        <begin position="114"/>
        <end position="135"/>
    </location>
</feature>
<evidence type="ECO:0000256" key="3">
    <source>
        <dbReference type="ARBA" id="ARBA00022692"/>
    </source>
</evidence>
<dbReference type="CDD" id="cd13128">
    <property type="entry name" value="MATE_Wzx_like"/>
    <property type="match status" value="1"/>
</dbReference>
<feature type="transmembrane region" description="Helical" evidence="6">
    <location>
        <begin position="170"/>
        <end position="193"/>
    </location>
</feature>